<dbReference type="GeneID" id="97208983"/>
<dbReference type="Gene3D" id="3.40.190.10">
    <property type="entry name" value="Periplasmic binding protein-like II"/>
    <property type="match status" value="1"/>
</dbReference>
<dbReference type="InterPro" id="IPR042100">
    <property type="entry name" value="Bug_dom1"/>
</dbReference>
<evidence type="ECO:0000313" key="4">
    <source>
        <dbReference type="Proteomes" id="UP001299608"/>
    </source>
</evidence>
<dbReference type="Proteomes" id="UP001299608">
    <property type="component" value="Unassembled WGS sequence"/>
</dbReference>
<evidence type="ECO:0000256" key="1">
    <source>
        <dbReference type="ARBA" id="ARBA00006987"/>
    </source>
</evidence>
<evidence type="ECO:0000313" key="3">
    <source>
        <dbReference type="EMBL" id="MCG4746745.1"/>
    </source>
</evidence>
<protein>
    <submittedName>
        <fullName evidence="3">Tripartite tricarboxylate transporter substrate binding protein</fullName>
    </submittedName>
</protein>
<proteinExistence type="inferred from homology"/>
<dbReference type="Gene3D" id="3.40.190.150">
    <property type="entry name" value="Bordetella uptake gene, domain 1"/>
    <property type="match status" value="1"/>
</dbReference>
<comment type="caution">
    <text evidence="3">The sequence shown here is derived from an EMBL/GenBank/DDBJ whole genome shotgun (WGS) entry which is preliminary data.</text>
</comment>
<accession>A0AAW5C1N3</accession>
<sequence length="333" mass="34715">MKRKAIVAAALAAAMTATLITGCGKSKEAAFPDPEKTITLIVPQGAGGGTDTQARQLVEAMKEVSGNNNIIVENVTGGSTGTGTNQVIDSEADGYTLLMYGTYVICGTMTGYTDGFKELDFITGLSMEPFVLAVNADSPYQTLDDLIQAAKADSGKVTLGNAGATATTGVVAYGLNNALESPFNVVSFNGGAELIPAVLGGHCDAGIFSQSEVLANIDGLRPLVFFGEGHSVLAELQDVPNLADAGYGDLTVPGGCFRGICAPKGTPDEVKTYLADVLEKAYNSDSFQNWLKEQGLLGDYSKLGDFEKYNGEMVESMKPIIKATGLAKGEYAE</sequence>
<dbReference type="Pfam" id="PF03401">
    <property type="entry name" value="TctC"/>
    <property type="match status" value="1"/>
</dbReference>
<organism evidence="3 4">
    <name type="scientific">Enterocloster aldenensis</name>
    <dbReference type="NCBI Taxonomy" id="358742"/>
    <lineage>
        <taxon>Bacteria</taxon>
        <taxon>Bacillati</taxon>
        <taxon>Bacillota</taxon>
        <taxon>Clostridia</taxon>
        <taxon>Lachnospirales</taxon>
        <taxon>Lachnospiraceae</taxon>
        <taxon>Enterocloster</taxon>
    </lineage>
</organism>
<dbReference type="CDD" id="cd07012">
    <property type="entry name" value="PBP2_Bug_TTT"/>
    <property type="match status" value="1"/>
</dbReference>
<dbReference type="PANTHER" id="PTHR42928">
    <property type="entry name" value="TRICARBOXYLATE-BINDING PROTEIN"/>
    <property type="match status" value="1"/>
</dbReference>
<dbReference type="PIRSF" id="PIRSF017082">
    <property type="entry name" value="YflP"/>
    <property type="match status" value="1"/>
</dbReference>
<gene>
    <name evidence="3" type="ORF">L0N08_15080</name>
</gene>
<dbReference type="SUPFAM" id="SSF53850">
    <property type="entry name" value="Periplasmic binding protein-like II"/>
    <property type="match status" value="1"/>
</dbReference>
<comment type="similarity">
    <text evidence="1">Belongs to the UPF0065 (bug) family.</text>
</comment>
<keyword evidence="2" id="KW-0732">Signal</keyword>
<dbReference type="InterPro" id="IPR005064">
    <property type="entry name" value="BUG"/>
</dbReference>
<dbReference type="AlphaFoldDB" id="A0AAW5C1N3"/>
<dbReference type="RefSeq" id="WP_227115981.1">
    <property type="nucleotide sequence ID" value="NZ_BAABZL010000001.1"/>
</dbReference>
<dbReference type="EMBL" id="JAKNGE010000018">
    <property type="protein sequence ID" value="MCG4746745.1"/>
    <property type="molecule type" value="Genomic_DNA"/>
</dbReference>
<dbReference type="PANTHER" id="PTHR42928:SF5">
    <property type="entry name" value="BLR1237 PROTEIN"/>
    <property type="match status" value="1"/>
</dbReference>
<reference evidence="3" key="1">
    <citation type="submission" date="2022-01" db="EMBL/GenBank/DDBJ databases">
        <title>Collection of gut derived symbiotic bacterial strains cultured from healthy donors.</title>
        <authorList>
            <person name="Lin H."/>
            <person name="Kohout C."/>
            <person name="Waligurski E."/>
            <person name="Pamer E.G."/>
        </authorList>
    </citation>
    <scope>NUCLEOTIDE SEQUENCE</scope>
    <source>
        <strain evidence="3">DFI.6.55</strain>
    </source>
</reference>
<name>A0AAW5C1N3_9FIRM</name>
<feature type="signal peptide" evidence="2">
    <location>
        <begin position="1"/>
        <end position="19"/>
    </location>
</feature>
<feature type="chain" id="PRO_5043577004" evidence="2">
    <location>
        <begin position="20"/>
        <end position="333"/>
    </location>
</feature>
<dbReference type="PROSITE" id="PS51257">
    <property type="entry name" value="PROKAR_LIPOPROTEIN"/>
    <property type="match status" value="1"/>
</dbReference>
<evidence type="ECO:0000256" key="2">
    <source>
        <dbReference type="SAM" id="SignalP"/>
    </source>
</evidence>